<feature type="domain" description="Mce/MlaD" evidence="9">
    <location>
        <begin position="45"/>
        <end position="135"/>
    </location>
</feature>
<evidence type="ECO:0000313" key="11">
    <source>
        <dbReference type="Proteomes" id="UP001520878"/>
    </source>
</evidence>
<organism evidence="10 11">
    <name type="scientific">Fluctibacter halophilus</name>
    <dbReference type="NCBI Taxonomy" id="226011"/>
    <lineage>
        <taxon>Bacteria</taxon>
        <taxon>Pseudomonadati</taxon>
        <taxon>Pseudomonadota</taxon>
        <taxon>Gammaproteobacteria</taxon>
        <taxon>Alteromonadales</taxon>
        <taxon>Alteromonadaceae</taxon>
        <taxon>Fluctibacter</taxon>
    </lineage>
</organism>
<evidence type="ECO:0000256" key="4">
    <source>
        <dbReference type="ARBA" id="ARBA00022692"/>
    </source>
</evidence>
<protein>
    <submittedName>
        <fullName evidence="10">Intermembrane transport protein PqiB</fullName>
    </submittedName>
</protein>
<feature type="domain" description="Mce/MlaD" evidence="9">
    <location>
        <begin position="297"/>
        <end position="392"/>
    </location>
</feature>
<keyword evidence="5 8" id="KW-1133">Transmembrane helix</keyword>
<keyword evidence="3" id="KW-0997">Cell inner membrane</keyword>
<evidence type="ECO:0000256" key="6">
    <source>
        <dbReference type="ARBA" id="ARBA00023136"/>
    </source>
</evidence>
<evidence type="ECO:0000259" key="9">
    <source>
        <dbReference type="Pfam" id="PF02470"/>
    </source>
</evidence>
<keyword evidence="4 8" id="KW-0812">Transmembrane</keyword>
<keyword evidence="2" id="KW-1003">Cell membrane</keyword>
<gene>
    <name evidence="10" type="primary">pqiB</name>
    <name evidence="10" type="ORF">LJ739_07515</name>
</gene>
<dbReference type="Pfam" id="PF02470">
    <property type="entry name" value="MlaD"/>
    <property type="match status" value="2"/>
</dbReference>
<keyword evidence="6 8" id="KW-0472">Membrane</keyword>
<comment type="subcellular location">
    <subcellularLocation>
        <location evidence="1">Cell inner membrane</location>
    </subcellularLocation>
</comment>
<evidence type="ECO:0000256" key="8">
    <source>
        <dbReference type="SAM" id="Phobius"/>
    </source>
</evidence>
<comment type="caution">
    <text evidence="10">The sequence shown here is derived from an EMBL/GenBank/DDBJ whole genome shotgun (WGS) entry which is preliminary data.</text>
</comment>
<evidence type="ECO:0000313" key="10">
    <source>
        <dbReference type="EMBL" id="MCC2616085.1"/>
    </source>
</evidence>
<dbReference type="InterPro" id="IPR051800">
    <property type="entry name" value="PqiA-PqiB_transport"/>
</dbReference>
<evidence type="ECO:0000256" key="7">
    <source>
        <dbReference type="SAM" id="MobiDB-lite"/>
    </source>
</evidence>
<dbReference type="EMBL" id="JAJEWP010000001">
    <property type="protein sequence ID" value="MCC2616085.1"/>
    <property type="molecule type" value="Genomic_DNA"/>
</dbReference>
<dbReference type="InterPro" id="IPR003399">
    <property type="entry name" value="Mce/MlaD"/>
</dbReference>
<accession>A0ABS8G6A7</accession>
<proteinExistence type="predicted"/>
<evidence type="ECO:0000256" key="2">
    <source>
        <dbReference type="ARBA" id="ARBA00022475"/>
    </source>
</evidence>
<dbReference type="RefSeq" id="WP_229158732.1">
    <property type="nucleotide sequence ID" value="NZ_JAJEWP010000001.1"/>
</dbReference>
<dbReference type="PANTHER" id="PTHR30462">
    <property type="entry name" value="INTERMEMBRANE TRANSPORT PROTEIN PQIB-RELATED"/>
    <property type="match status" value="1"/>
</dbReference>
<dbReference type="Proteomes" id="UP001520878">
    <property type="component" value="Unassembled WGS sequence"/>
</dbReference>
<reference evidence="10 11" key="1">
    <citation type="submission" date="2021-10" db="EMBL/GenBank/DDBJ databases">
        <title>Draft genome of Aestuariibacter halophilus JC2043.</title>
        <authorList>
            <person name="Emsley S.A."/>
            <person name="Pfannmuller K.M."/>
            <person name="Ushijima B."/>
            <person name="Saw J.H."/>
            <person name="Videau P."/>
        </authorList>
    </citation>
    <scope>NUCLEOTIDE SEQUENCE [LARGE SCALE GENOMIC DNA]</scope>
    <source>
        <strain evidence="10 11">JC2043</strain>
    </source>
</reference>
<name>A0ABS8G6A7_9ALTE</name>
<sequence>MTDQQTSPSPAIVQNSQSVSWAWLVPMVALLIGAWMVYYQWSKTGPTITIEFPRATGIEVEKTKIKTRDVDIGVVKKIELKPDLTGVIVSAQIAANAEHLLREDSNFWLVTPRVSLSGISGLSTLLSGPYIAMEPSESGVESFSFKALEDPPVTPNGTPGLHVTLNSDDEFAFKEGDPVIYKGLKVGEFEDIYFNLEERVVYYNVFIEAPYHRLVTDTTKFWNISGVQFELEATGLRVQTGSLETLLTNGVTFGVPEGLPQGKQITQRAYFDIFPSYDDAVNHRFKAAAQYVLLIDDTVRGLKVGAPVEYRGLVIGEVRDINPVGSQDGNIMHDGYAIPVVIAIQPSRVDRPDNDDGVNQVRDQISTWVSQGLRASLKMGNLLTSALYVDLQHYDDVEPAELGQYKGFETIPVRPNDLAQITEKVSVLLDKMNALPLQQLTGSIDQTLGSVQLALEQLSSTAAQLEGVLAEVESEQLAGQLRQTLDGVQQLTNDLANGSDNQESLMRTLAEIRQTFKSLQPLLHKLNQAPNRLIFDGGDSTIREPRGKSPSKEDNP</sequence>
<dbReference type="NCBIfam" id="NF008070">
    <property type="entry name" value="PRK10807.1"/>
    <property type="match status" value="1"/>
</dbReference>
<evidence type="ECO:0000256" key="5">
    <source>
        <dbReference type="ARBA" id="ARBA00022989"/>
    </source>
</evidence>
<feature type="transmembrane region" description="Helical" evidence="8">
    <location>
        <begin position="21"/>
        <end position="41"/>
    </location>
</feature>
<dbReference type="PANTHER" id="PTHR30462:SF2">
    <property type="entry name" value="INTERMEMBRANE TRANSPORT PROTEIN PQIB"/>
    <property type="match status" value="1"/>
</dbReference>
<evidence type="ECO:0000256" key="3">
    <source>
        <dbReference type="ARBA" id="ARBA00022519"/>
    </source>
</evidence>
<evidence type="ECO:0000256" key="1">
    <source>
        <dbReference type="ARBA" id="ARBA00004533"/>
    </source>
</evidence>
<feature type="compositionally biased region" description="Basic and acidic residues" evidence="7">
    <location>
        <begin position="541"/>
        <end position="556"/>
    </location>
</feature>
<keyword evidence="11" id="KW-1185">Reference proteome</keyword>
<feature type="region of interest" description="Disordered" evidence="7">
    <location>
        <begin position="533"/>
        <end position="556"/>
    </location>
</feature>